<keyword evidence="1" id="KW-0472">Membrane</keyword>
<dbReference type="InterPro" id="IPR036465">
    <property type="entry name" value="vWFA_dom_sf"/>
</dbReference>
<dbReference type="EMBL" id="QHKM01000001">
    <property type="protein sequence ID" value="RAK69685.1"/>
    <property type="molecule type" value="Genomic_DNA"/>
</dbReference>
<keyword evidence="1" id="KW-1133">Transmembrane helix</keyword>
<dbReference type="SUPFAM" id="SSF53300">
    <property type="entry name" value="vWA-like"/>
    <property type="match status" value="1"/>
</dbReference>
<dbReference type="Gene3D" id="3.40.50.410">
    <property type="entry name" value="von Willebrand factor, type A domain"/>
    <property type="match status" value="1"/>
</dbReference>
<gene>
    <name evidence="3" type="ORF">DLM85_02160</name>
</gene>
<dbReference type="PROSITE" id="PS50234">
    <property type="entry name" value="VWFA"/>
    <property type="match status" value="1"/>
</dbReference>
<evidence type="ECO:0000256" key="1">
    <source>
        <dbReference type="SAM" id="Phobius"/>
    </source>
</evidence>
<dbReference type="OrthoDB" id="6206554at2"/>
<keyword evidence="4" id="KW-1185">Reference proteome</keyword>
<keyword evidence="1" id="KW-0812">Transmembrane</keyword>
<dbReference type="AlphaFoldDB" id="A0A328BSL8"/>
<sequence length="347" mass="37494">MPYGLARALSLTSCRPNHRLPAMLNWLYSWSQWEAALAVAAGLLYLGYVQRTVRLARPLSQSGWRVGWKLLPRLLAFALLLTALLGPAYGLTQRAVRTAGKDLWLLVDLSRSMDADDVAPSRLQKARAELEELVRRFPADRIGLIVFSSEAYVHCPLTYDQDALLLLLSTLDTRLVPPGSTDLAQPLNLALARAAASGADSAGAAPRATALVLVSDGEDFGESQEAVLRDLARSGQRLFTVGVGTAAGGRIPRPGGYLRTAQGKPVVTRLQAAPLRRLAAATGGIYVELTDQRDEMPLLLRALSRLEGQAQQVRTVTVADNRYTYPLAAALLLLALDVVLTVTVIKP</sequence>
<comment type="caution">
    <text evidence="3">The sequence shown here is derived from an EMBL/GenBank/DDBJ whole genome shotgun (WGS) entry which is preliminary data.</text>
</comment>
<dbReference type="Pfam" id="PF13519">
    <property type="entry name" value="VWA_2"/>
    <property type="match status" value="1"/>
</dbReference>
<dbReference type="PANTHER" id="PTHR22550">
    <property type="entry name" value="SPORE GERMINATION PROTEIN"/>
    <property type="match status" value="1"/>
</dbReference>
<evidence type="ECO:0000313" key="3">
    <source>
        <dbReference type="EMBL" id="RAK69685.1"/>
    </source>
</evidence>
<feature type="transmembrane region" description="Helical" evidence="1">
    <location>
        <begin position="70"/>
        <end position="91"/>
    </location>
</feature>
<dbReference type="InterPro" id="IPR002035">
    <property type="entry name" value="VWF_A"/>
</dbReference>
<reference evidence="4" key="1">
    <citation type="submission" date="2018-05" db="EMBL/GenBank/DDBJ databases">
        <authorList>
            <person name="Nie L."/>
        </authorList>
    </citation>
    <scope>NUCLEOTIDE SEQUENCE [LARGE SCALE GENOMIC DNA]</scope>
    <source>
        <strain evidence="4">NL</strain>
    </source>
</reference>
<feature type="transmembrane region" description="Helical" evidence="1">
    <location>
        <begin position="323"/>
        <end position="345"/>
    </location>
</feature>
<protein>
    <submittedName>
        <fullName evidence="3">Aerotolerance regulator BatB</fullName>
    </submittedName>
</protein>
<dbReference type="SMART" id="SM00327">
    <property type="entry name" value="VWA"/>
    <property type="match status" value="1"/>
</dbReference>
<dbReference type="PANTHER" id="PTHR22550:SF14">
    <property type="entry name" value="VWFA DOMAIN-CONTAINING PROTEIN"/>
    <property type="match status" value="1"/>
</dbReference>
<organism evidence="3 4">
    <name type="scientific">Hymenobacter edaphi</name>
    <dbReference type="NCBI Taxonomy" id="2211146"/>
    <lineage>
        <taxon>Bacteria</taxon>
        <taxon>Pseudomonadati</taxon>
        <taxon>Bacteroidota</taxon>
        <taxon>Cytophagia</taxon>
        <taxon>Cytophagales</taxon>
        <taxon>Hymenobacteraceae</taxon>
        <taxon>Hymenobacter</taxon>
    </lineage>
</organism>
<feature type="domain" description="VWFA" evidence="2">
    <location>
        <begin position="102"/>
        <end position="303"/>
    </location>
</feature>
<dbReference type="Proteomes" id="UP000248553">
    <property type="component" value="Unassembled WGS sequence"/>
</dbReference>
<name>A0A328BSL8_9BACT</name>
<evidence type="ECO:0000313" key="4">
    <source>
        <dbReference type="Proteomes" id="UP000248553"/>
    </source>
</evidence>
<evidence type="ECO:0000259" key="2">
    <source>
        <dbReference type="PROSITE" id="PS50234"/>
    </source>
</evidence>
<accession>A0A328BSL8</accession>
<dbReference type="InterPro" id="IPR050768">
    <property type="entry name" value="UPF0353/GerABKA_families"/>
</dbReference>
<proteinExistence type="predicted"/>
<feature type="transmembrane region" description="Helical" evidence="1">
    <location>
        <begin position="30"/>
        <end position="49"/>
    </location>
</feature>